<gene>
    <name evidence="3" type="ORF">PHJA_002628300</name>
</gene>
<comment type="similarity">
    <text evidence="1">Belongs to the plant acyltransferase family.</text>
</comment>
<evidence type="ECO:0000313" key="4">
    <source>
        <dbReference type="Proteomes" id="UP000653305"/>
    </source>
</evidence>
<dbReference type="GO" id="GO:0016747">
    <property type="term" value="F:acyltransferase activity, transferring groups other than amino-acyl groups"/>
    <property type="evidence" value="ECO:0007669"/>
    <property type="project" value="TreeGrafter"/>
</dbReference>
<dbReference type="PANTHER" id="PTHR31642">
    <property type="entry name" value="TRICHOTHECENE 3-O-ACETYLTRANSFERASE"/>
    <property type="match status" value="1"/>
</dbReference>
<comment type="caution">
    <text evidence="3">The sequence shown here is derived from an EMBL/GenBank/DDBJ whole genome shotgun (WGS) entry which is preliminary data.</text>
</comment>
<dbReference type="Proteomes" id="UP000653305">
    <property type="component" value="Unassembled WGS sequence"/>
</dbReference>
<dbReference type="Gene3D" id="3.30.559.10">
    <property type="entry name" value="Chloramphenicol acetyltransferase-like domain"/>
    <property type="match status" value="2"/>
</dbReference>
<evidence type="ECO:0000313" key="3">
    <source>
        <dbReference type="EMBL" id="GFQ04842.1"/>
    </source>
</evidence>
<dbReference type="InterPro" id="IPR023213">
    <property type="entry name" value="CAT-like_dom_sf"/>
</dbReference>
<accession>A0A830DF51</accession>
<reference evidence="3" key="1">
    <citation type="submission" date="2020-07" db="EMBL/GenBank/DDBJ databases">
        <title>Ethylene signaling mediates host invasion by parasitic plants.</title>
        <authorList>
            <person name="Yoshida S."/>
        </authorList>
    </citation>
    <scope>NUCLEOTIDE SEQUENCE</scope>
    <source>
        <strain evidence="3">Okayama</strain>
    </source>
</reference>
<dbReference type="EMBL" id="BMAC01000980">
    <property type="protein sequence ID" value="GFQ04842.1"/>
    <property type="molecule type" value="Genomic_DNA"/>
</dbReference>
<feature type="compositionally biased region" description="Basic and acidic residues" evidence="2">
    <location>
        <begin position="26"/>
        <end position="37"/>
    </location>
</feature>
<feature type="region of interest" description="Disordered" evidence="2">
    <location>
        <begin position="26"/>
        <end position="47"/>
    </location>
</feature>
<dbReference type="PANTHER" id="PTHR31642:SF216">
    <property type="entry name" value="HXXXD-TYPE ACYL-TRANSFERASE FAMILY PROTEIN"/>
    <property type="match status" value="1"/>
</dbReference>
<dbReference type="AlphaFoldDB" id="A0A830DF51"/>
<evidence type="ECO:0000256" key="2">
    <source>
        <dbReference type="SAM" id="MobiDB-lite"/>
    </source>
</evidence>
<evidence type="ECO:0000256" key="1">
    <source>
        <dbReference type="ARBA" id="ARBA00009861"/>
    </source>
</evidence>
<dbReference type="InterPro" id="IPR050317">
    <property type="entry name" value="Plant_Fungal_Acyltransferase"/>
</dbReference>
<keyword evidence="4" id="KW-1185">Reference proteome</keyword>
<dbReference type="Pfam" id="PF02458">
    <property type="entry name" value="Transferase"/>
    <property type="match status" value="1"/>
</dbReference>
<name>A0A830DF51_9LAMI</name>
<protein>
    <submittedName>
        <fullName evidence="3">Omega-hydroxypalmitate o-feruloyl transferase</fullName>
    </submittedName>
</protein>
<proteinExistence type="inferred from homology"/>
<dbReference type="OrthoDB" id="1862401at2759"/>
<sequence length="335" mass="37279">MDSIELQSQTPSSWLCAGPWSLLSTRREGEKSGRRDGPAGSLSGPRRGFHRRDFEFYRFRIRSRPNPPAQWRKFLSLHVADVLKGAPPLVVQLTWLSDGGATLAAGFNHCLCDGIGGAEFLNSVSELARGLIELKRKPTWSRHLLDPGSRGPSRGYSASHPELRGVPDVCGFTSRYTRENLTPTLITFDKNRLSELKRLTGFTFTSFEVLSAHVWSSWAKALNLTHNQIVKLIFSVNIRNRVMNPSLPSGYYGNDFVLGCASMHAGELRGKGLGYAAELVKRAKERVGDEYVREVVDLVSSTRASNVDSVGVLIMTQWSRFAVTNIVYCCRFVVV</sequence>
<keyword evidence="3" id="KW-0808">Transferase</keyword>
<organism evidence="3 4">
    <name type="scientific">Phtheirospermum japonicum</name>
    <dbReference type="NCBI Taxonomy" id="374723"/>
    <lineage>
        <taxon>Eukaryota</taxon>
        <taxon>Viridiplantae</taxon>
        <taxon>Streptophyta</taxon>
        <taxon>Embryophyta</taxon>
        <taxon>Tracheophyta</taxon>
        <taxon>Spermatophyta</taxon>
        <taxon>Magnoliopsida</taxon>
        <taxon>eudicotyledons</taxon>
        <taxon>Gunneridae</taxon>
        <taxon>Pentapetalae</taxon>
        <taxon>asterids</taxon>
        <taxon>lamiids</taxon>
        <taxon>Lamiales</taxon>
        <taxon>Orobanchaceae</taxon>
        <taxon>Orobanchaceae incertae sedis</taxon>
        <taxon>Phtheirospermum</taxon>
    </lineage>
</organism>